<name>A0A7S4V2X2_9DINO</name>
<dbReference type="InterPro" id="IPR052734">
    <property type="entry name" value="Nod_factor_acetyltransferase"/>
</dbReference>
<sequence length="731" mass="78711">MAFSRRSVQTQVDDSPMKLLLLVLTQQLFVPAGGQELKGDSFKPLAAGTMCSLKAQLSYGWGDMPLQVCFEHCLKHPECTHFNWLPGSWCHRYRNCEASVSPSWSEGQWMIYEVVRSREPQEPAAPPLVDAAVAGTGSGEPAQGVEELEQETQVPSAGDAAAAGPSGLQVPPAESATPGAPAAAGMGDPSCWFGDFTAALCCNLARGPRGAESCWDGVYTYARCCPGAASAGAAVSIPATAAGTPSATTSGGMPVTTPQTVDCWLEVSAEVGNVKFNATDCCNTQHSPYGNLLCWGGDFTFERCCAQFHAQRCGIGRTLEAAQLTLALGLAWILVVLVLRTFGSAGVGGGGAEGGSAGEDCERLAVLDNAKFLLSVWVVASHLRLMPEAQMLLDGVCGDFAEFHTRTFCLVSGILSRDACSPRAMRGLAFRVVVPLLLWCIALEPLLLRVARGYPLLSAGLFARKVVDNVFHAEASRVIWYWFALVCWRLWACPLSALCPWARLIVALAISALAGYAKLGQTWVYYAKEGAFKMNMALACLPLFVVGQLLPLRWLLDRMPMTWVTMAVGAGLLSATYAMHKSPEGLEFMDDIPSFGWAHLPVQYCEPREAAALYWIRGLFKNALELTKGLIFLLLCCPRSNSILTTFGRHSIYPYLLHPVVLDWLGPVVKATPPACQLLVLPLVITAVLASWPVRVLFGPFLEPVWLERLLEAREGPECGGDTAHPNGSGH</sequence>
<feature type="transmembrane region" description="Helical" evidence="2">
    <location>
        <begin position="321"/>
        <end position="339"/>
    </location>
</feature>
<proteinExistence type="predicted"/>
<feature type="transmembrane region" description="Helical" evidence="2">
    <location>
        <begin position="536"/>
        <end position="556"/>
    </location>
</feature>
<accession>A0A7S4V2X2</accession>
<dbReference type="AlphaFoldDB" id="A0A7S4V2X2"/>
<dbReference type="PANTHER" id="PTHR37312">
    <property type="entry name" value="MEMBRANE-BOUND ACYLTRANSFERASE YKRP-RELATED"/>
    <property type="match status" value="1"/>
</dbReference>
<feature type="transmembrane region" description="Helical" evidence="2">
    <location>
        <begin position="428"/>
        <end position="448"/>
    </location>
</feature>
<evidence type="ECO:0000313" key="3">
    <source>
        <dbReference type="EMBL" id="CAE4573376.1"/>
    </source>
</evidence>
<keyword evidence="2" id="KW-1133">Transmembrane helix</keyword>
<evidence type="ECO:0000256" key="1">
    <source>
        <dbReference type="SAM" id="MobiDB-lite"/>
    </source>
</evidence>
<feature type="compositionally biased region" description="Low complexity" evidence="1">
    <location>
        <begin position="155"/>
        <end position="184"/>
    </location>
</feature>
<reference evidence="3" key="1">
    <citation type="submission" date="2021-01" db="EMBL/GenBank/DDBJ databases">
        <authorList>
            <person name="Corre E."/>
            <person name="Pelletier E."/>
            <person name="Niang G."/>
            <person name="Scheremetjew M."/>
            <person name="Finn R."/>
            <person name="Kale V."/>
            <person name="Holt S."/>
            <person name="Cochrane G."/>
            <person name="Meng A."/>
            <person name="Brown T."/>
            <person name="Cohen L."/>
        </authorList>
    </citation>
    <scope>NUCLEOTIDE SEQUENCE</scope>
    <source>
        <strain evidence="3">CCMP3105</strain>
    </source>
</reference>
<keyword evidence="2" id="KW-0812">Transmembrane</keyword>
<feature type="transmembrane region" description="Helical" evidence="2">
    <location>
        <begin position="479"/>
        <end position="497"/>
    </location>
</feature>
<dbReference type="EMBL" id="HBNR01019587">
    <property type="protein sequence ID" value="CAE4573376.1"/>
    <property type="molecule type" value="Transcribed_RNA"/>
</dbReference>
<feature type="transmembrane region" description="Helical" evidence="2">
    <location>
        <begin position="563"/>
        <end position="580"/>
    </location>
</feature>
<evidence type="ECO:0000256" key="2">
    <source>
        <dbReference type="SAM" id="Phobius"/>
    </source>
</evidence>
<keyword evidence="2" id="KW-0472">Membrane</keyword>
<organism evidence="3">
    <name type="scientific">Alexandrium monilatum</name>
    <dbReference type="NCBI Taxonomy" id="311494"/>
    <lineage>
        <taxon>Eukaryota</taxon>
        <taxon>Sar</taxon>
        <taxon>Alveolata</taxon>
        <taxon>Dinophyceae</taxon>
        <taxon>Gonyaulacales</taxon>
        <taxon>Pyrocystaceae</taxon>
        <taxon>Alexandrium</taxon>
    </lineage>
</organism>
<feature type="region of interest" description="Disordered" evidence="1">
    <location>
        <begin position="131"/>
        <end position="184"/>
    </location>
</feature>
<gene>
    <name evidence="3" type="ORF">AMON00008_LOCUS12995</name>
</gene>
<protein>
    <submittedName>
        <fullName evidence="3">Uncharacterized protein</fullName>
    </submittedName>
</protein>
<dbReference type="PANTHER" id="PTHR37312:SF1">
    <property type="entry name" value="MEMBRANE-BOUND ACYLTRANSFERASE YKRP-RELATED"/>
    <property type="match status" value="1"/>
</dbReference>
<feature type="transmembrane region" description="Helical" evidence="2">
    <location>
        <begin position="504"/>
        <end position="524"/>
    </location>
</feature>